<dbReference type="SFLD" id="SFLDG00179">
    <property type="entry name" value="mandelate_racemase"/>
    <property type="match status" value="1"/>
</dbReference>
<evidence type="ECO:0000256" key="1">
    <source>
        <dbReference type="ARBA" id="ARBA00023239"/>
    </source>
</evidence>
<proteinExistence type="predicted"/>
<dbReference type="InterPro" id="IPR036849">
    <property type="entry name" value="Enolase-like_C_sf"/>
</dbReference>
<name>A0A1U7DEW9_9RHOB</name>
<keyword evidence="3" id="KW-1185">Reference proteome</keyword>
<dbReference type="InterPro" id="IPR029065">
    <property type="entry name" value="Enolase_C-like"/>
</dbReference>
<sequence length="389" mass="40787">MPTPTIEHVEVFCHRVPISAPVSTSFGIMTSRPGVFVRLTDSDGAFGWGEIFANWPAAGAEHRARLLIEDISDLVLGQRPEAPGDLWHHLDRATRIRALQCGEWGPFAHVLAGLDTAMHDMDARRAGLALWRHLAADGDAPGPARVPAYASGIHVADGTRTLPRERARGHRAFKVKIGFDASEPALLETLCGMLEPGESLMTDANQAWTLDEALAFGEATAGLPLRWLEEPIAADSPDEHWQRLSRAIPHPLAAGENIAGAADFAAATASGTLAVIQPDVAKWGGVTGCLIAGRAAVAAGHSYCPHFLGGGIGLLASAHLLAAVGGPGALEMDVNPNPLRDAFPGADPVPVEGAVALSDAPGLGIEALPPEIARYRTLALSRSRSQAGT</sequence>
<accession>A0A2M9DH87</accession>
<dbReference type="Pfam" id="PF02746">
    <property type="entry name" value="MR_MLE_N"/>
    <property type="match status" value="1"/>
</dbReference>
<dbReference type="PANTHER" id="PTHR48080:SF2">
    <property type="entry name" value="D-GALACTONATE DEHYDRATASE"/>
    <property type="match status" value="1"/>
</dbReference>
<dbReference type="InterPro" id="IPR034593">
    <property type="entry name" value="DgoD-like"/>
</dbReference>
<dbReference type="SMART" id="SM00922">
    <property type="entry name" value="MR_MLE"/>
    <property type="match status" value="1"/>
</dbReference>
<reference evidence="2 3" key="1">
    <citation type="submission" date="2017-01" db="EMBL/GenBank/DDBJ databases">
        <title>Genomic analysis of Xuhuaishuia manganoxidans DY6-4.</title>
        <authorList>
            <person name="Wang X."/>
        </authorList>
    </citation>
    <scope>NUCLEOTIDE SEQUENCE [LARGE SCALE GENOMIC DNA]</scope>
    <source>
        <strain evidence="2 3">DY6-4</strain>
    </source>
</reference>
<dbReference type="STRING" id="1267768.BV394_00685"/>
<dbReference type="SFLD" id="SFLDS00001">
    <property type="entry name" value="Enolase"/>
    <property type="match status" value="1"/>
</dbReference>
<gene>
    <name evidence="2" type="ORF">BV394_00685</name>
</gene>
<dbReference type="Pfam" id="PF13378">
    <property type="entry name" value="MR_MLE_C"/>
    <property type="match status" value="1"/>
</dbReference>
<dbReference type="Gene3D" id="3.30.390.10">
    <property type="entry name" value="Enolase-like, N-terminal domain"/>
    <property type="match status" value="1"/>
</dbReference>
<dbReference type="CDD" id="cd03316">
    <property type="entry name" value="MR_like"/>
    <property type="match status" value="1"/>
</dbReference>
<protein>
    <submittedName>
        <fullName evidence="2">Mandelate racemase</fullName>
    </submittedName>
</protein>
<dbReference type="RefSeq" id="WP_076978452.1">
    <property type="nucleotide sequence ID" value="NZ_CP019124.1"/>
</dbReference>
<evidence type="ECO:0000313" key="2">
    <source>
        <dbReference type="EMBL" id="APX88428.1"/>
    </source>
</evidence>
<evidence type="ECO:0000313" key="3">
    <source>
        <dbReference type="Proteomes" id="UP000187266"/>
    </source>
</evidence>
<dbReference type="SUPFAM" id="SSF51604">
    <property type="entry name" value="Enolase C-terminal domain-like"/>
    <property type="match status" value="1"/>
</dbReference>
<dbReference type="OrthoDB" id="9802699at2"/>
<dbReference type="InterPro" id="IPR013342">
    <property type="entry name" value="Mandelate_racemase_C"/>
</dbReference>
<dbReference type="EMBL" id="CP019124">
    <property type="protein sequence ID" value="APX88428.1"/>
    <property type="molecule type" value="Genomic_DNA"/>
</dbReference>
<dbReference type="InterPro" id="IPR029017">
    <property type="entry name" value="Enolase-like_N"/>
</dbReference>
<dbReference type="InterPro" id="IPR013341">
    <property type="entry name" value="Mandelate_racemase_N_dom"/>
</dbReference>
<accession>A0A1U7DEW9</accession>
<dbReference type="Proteomes" id="UP000187266">
    <property type="component" value="Chromosome"/>
</dbReference>
<dbReference type="GO" id="GO:0016829">
    <property type="term" value="F:lyase activity"/>
    <property type="evidence" value="ECO:0007669"/>
    <property type="project" value="UniProtKB-KW"/>
</dbReference>
<dbReference type="PANTHER" id="PTHR48080">
    <property type="entry name" value="D-GALACTONATE DEHYDRATASE-RELATED"/>
    <property type="match status" value="1"/>
</dbReference>
<organism evidence="2 3">
    <name type="scientific">Brevirhabdus pacifica</name>
    <dbReference type="NCBI Taxonomy" id="1267768"/>
    <lineage>
        <taxon>Bacteria</taxon>
        <taxon>Pseudomonadati</taxon>
        <taxon>Pseudomonadota</taxon>
        <taxon>Alphaproteobacteria</taxon>
        <taxon>Rhodobacterales</taxon>
        <taxon>Paracoccaceae</taxon>
        <taxon>Brevirhabdus</taxon>
    </lineage>
</organism>
<dbReference type="Gene3D" id="3.20.20.120">
    <property type="entry name" value="Enolase-like C-terminal domain"/>
    <property type="match status" value="1"/>
</dbReference>
<keyword evidence="1" id="KW-0456">Lyase</keyword>
<dbReference type="SUPFAM" id="SSF54826">
    <property type="entry name" value="Enolase N-terminal domain-like"/>
    <property type="match status" value="1"/>
</dbReference>
<dbReference type="AlphaFoldDB" id="A0A1U7DEW9"/>